<feature type="compositionally biased region" description="Polar residues" evidence="1">
    <location>
        <begin position="43"/>
        <end position="55"/>
    </location>
</feature>
<keyword evidence="3" id="KW-1185">Reference proteome</keyword>
<gene>
    <name evidence="2" type="ORF">Fuma_00269</name>
</gene>
<feature type="region of interest" description="Disordered" evidence="1">
    <location>
        <begin position="27"/>
        <end position="75"/>
    </location>
</feature>
<name>A0A1P8W9F0_9PLAN</name>
<dbReference type="Proteomes" id="UP000187735">
    <property type="component" value="Chromosome"/>
</dbReference>
<dbReference type="EMBL" id="CP017641">
    <property type="protein sequence ID" value="APZ90688.1"/>
    <property type="molecule type" value="Genomic_DNA"/>
</dbReference>
<dbReference type="AlphaFoldDB" id="A0A1P8W9F0"/>
<sequence length="75" mass="8602">MTNHQLRKPLRSAVKWLRTFQVVAKRGRRQSREAHKIPRAFQVSHTTNEQLTSPGDSALSLDSSQSSRFHFQDVG</sequence>
<evidence type="ECO:0000313" key="2">
    <source>
        <dbReference type="EMBL" id="APZ90688.1"/>
    </source>
</evidence>
<reference evidence="2 3" key="1">
    <citation type="journal article" date="2016" name="Front. Microbiol.">
        <title>Fuerstia marisgermanicae gen. nov., sp. nov., an Unusual Member of the Phylum Planctomycetes from the German Wadden Sea.</title>
        <authorList>
            <person name="Kohn T."/>
            <person name="Heuer A."/>
            <person name="Jogler M."/>
            <person name="Vollmers J."/>
            <person name="Boedeker C."/>
            <person name="Bunk B."/>
            <person name="Rast P."/>
            <person name="Borchert D."/>
            <person name="Glockner I."/>
            <person name="Freese H.M."/>
            <person name="Klenk H.P."/>
            <person name="Overmann J."/>
            <person name="Kaster A.K."/>
            <person name="Rohde M."/>
            <person name="Wiegand S."/>
            <person name="Jogler C."/>
        </authorList>
    </citation>
    <scope>NUCLEOTIDE SEQUENCE [LARGE SCALE GENOMIC DNA]</scope>
    <source>
        <strain evidence="2 3">NH11</strain>
    </source>
</reference>
<protein>
    <submittedName>
        <fullName evidence="2">Uncharacterized protein</fullName>
    </submittedName>
</protein>
<evidence type="ECO:0000313" key="3">
    <source>
        <dbReference type="Proteomes" id="UP000187735"/>
    </source>
</evidence>
<proteinExistence type="predicted"/>
<dbReference type="KEGG" id="fmr:Fuma_00269"/>
<dbReference type="STRING" id="1891926.Fuma_00269"/>
<feature type="compositionally biased region" description="Low complexity" evidence="1">
    <location>
        <begin position="56"/>
        <end position="67"/>
    </location>
</feature>
<accession>A0A1P8W9F0</accession>
<evidence type="ECO:0000256" key="1">
    <source>
        <dbReference type="SAM" id="MobiDB-lite"/>
    </source>
</evidence>
<organism evidence="2 3">
    <name type="scientific">Fuerstiella marisgermanici</name>
    <dbReference type="NCBI Taxonomy" id="1891926"/>
    <lineage>
        <taxon>Bacteria</taxon>
        <taxon>Pseudomonadati</taxon>
        <taxon>Planctomycetota</taxon>
        <taxon>Planctomycetia</taxon>
        <taxon>Planctomycetales</taxon>
        <taxon>Planctomycetaceae</taxon>
        <taxon>Fuerstiella</taxon>
    </lineage>
</organism>